<dbReference type="EMBL" id="GGEC01068383">
    <property type="protein sequence ID" value="MBX48867.1"/>
    <property type="molecule type" value="Transcribed_RNA"/>
</dbReference>
<evidence type="ECO:0000313" key="1">
    <source>
        <dbReference type="EMBL" id="MBX48867.1"/>
    </source>
</evidence>
<protein>
    <submittedName>
        <fullName evidence="1">Uncharacterized protein</fullName>
    </submittedName>
</protein>
<reference evidence="1" key="1">
    <citation type="submission" date="2018-02" db="EMBL/GenBank/DDBJ databases">
        <title>Rhizophora mucronata_Transcriptome.</title>
        <authorList>
            <person name="Meera S.P."/>
            <person name="Sreeshan A."/>
            <person name="Augustine A."/>
        </authorList>
    </citation>
    <scope>NUCLEOTIDE SEQUENCE</scope>
    <source>
        <tissue evidence="1">Leaf</tissue>
    </source>
</reference>
<organism evidence="1">
    <name type="scientific">Rhizophora mucronata</name>
    <name type="common">Asiatic mangrove</name>
    <dbReference type="NCBI Taxonomy" id="61149"/>
    <lineage>
        <taxon>Eukaryota</taxon>
        <taxon>Viridiplantae</taxon>
        <taxon>Streptophyta</taxon>
        <taxon>Embryophyta</taxon>
        <taxon>Tracheophyta</taxon>
        <taxon>Spermatophyta</taxon>
        <taxon>Magnoliopsida</taxon>
        <taxon>eudicotyledons</taxon>
        <taxon>Gunneridae</taxon>
        <taxon>Pentapetalae</taxon>
        <taxon>rosids</taxon>
        <taxon>fabids</taxon>
        <taxon>Malpighiales</taxon>
        <taxon>Rhizophoraceae</taxon>
        <taxon>Rhizophora</taxon>
    </lineage>
</organism>
<proteinExistence type="predicted"/>
<sequence>MQCGSIDFKYGWIIKEFVMLQKYGGTLSTWKIWECQASSPGYPGYWIVSRA</sequence>
<accession>A0A2P2P2B8</accession>
<dbReference type="AlphaFoldDB" id="A0A2P2P2B8"/>
<name>A0A2P2P2B8_RHIMU</name>